<dbReference type="EMBL" id="KZ155793">
    <property type="protein sequence ID" value="OUS45013.1"/>
    <property type="molecule type" value="Genomic_DNA"/>
</dbReference>
<gene>
    <name evidence="4" type="ORF">BE221DRAFT_148127</name>
</gene>
<reference evidence="4" key="1">
    <citation type="submission" date="2017-04" db="EMBL/GenBank/DDBJ databases">
        <title>Population genomics of picophytoplankton unveils novel chromosome hypervariability.</title>
        <authorList>
            <consortium name="DOE Joint Genome Institute"/>
            <person name="Blanc-Mathieu R."/>
            <person name="Krasovec M."/>
            <person name="Hebrard M."/>
            <person name="Yau S."/>
            <person name="Desgranges E."/>
            <person name="Martin J."/>
            <person name="Schackwitz W."/>
            <person name="Kuo A."/>
            <person name="Salin G."/>
            <person name="Donnadieu C."/>
            <person name="Desdevises Y."/>
            <person name="Sanchez-Ferandin S."/>
            <person name="Moreau H."/>
            <person name="Rivals E."/>
            <person name="Grigoriev I.V."/>
            <person name="Grimsley N."/>
            <person name="Eyre-Walker A."/>
            <person name="Piganeau G."/>
        </authorList>
    </citation>
    <scope>NUCLEOTIDE SEQUENCE [LARGE SCALE GENOMIC DNA]</scope>
    <source>
        <strain evidence="4">RCC 1115</strain>
    </source>
</reference>
<dbReference type="GO" id="GO:0003676">
    <property type="term" value="F:nucleic acid binding"/>
    <property type="evidence" value="ECO:0007669"/>
    <property type="project" value="InterPro"/>
</dbReference>
<proteinExistence type="inferred from homology"/>
<dbReference type="AlphaFoldDB" id="A0A1Y5IAC1"/>
<keyword evidence="2" id="KW-0805">Transcription regulation</keyword>
<keyword evidence="2" id="KW-0804">Transcription</keyword>
<dbReference type="Proteomes" id="UP000195557">
    <property type="component" value="Unassembled WGS sequence"/>
</dbReference>
<name>A0A1Y5IAC1_OSTTA</name>
<evidence type="ECO:0000256" key="2">
    <source>
        <dbReference type="ARBA" id="ARBA00022472"/>
    </source>
</evidence>
<sequence length="197" mass="22301">MFAQRSADAFGAHKTVSPTISRRSIVTESRLRPGRQGVQRIYRLTQEKAMIGEYEYLESIGVPRAQALQVMSRASTAFEAEMAKKGLDPKAMKFGAEEMCEVVDFLKLRGVDEKGVGALVIRHPAVLSYSVKERLEPLFEYMEAQFDRNAAMFVEDIERRPSLLGLDANENVRKMVDYLLASGKTKEEVMEYLLRSL</sequence>
<evidence type="ECO:0000256" key="1">
    <source>
        <dbReference type="ARBA" id="ARBA00007692"/>
    </source>
</evidence>
<keyword evidence="2" id="KW-0806">Transcription termination</keyword>
<evidence type="ECO:0000313" key="4">
    <source>
        <dbReference type="EMBL" id="OUS45013.1"/>
    </source>
</evidence>
<protein>
    <submittedName>
        <fullName evidence="4">Mitochondrial transcription termination factor, mTERF</fullName>
    </submittedName>
</protein>
<dbReference type="Pfam" id="PF02536">
    <property type="entry name" value="mTERF"/>
    <property type="match status" value="1"/>
</dbReference>
<keyword evidence="3" id="KW-0809">Transit peptide</keyword>
<evidence type="ECO:0000256" key="3">
    <source>
        <dbReference type="ARBA" id="ARBA00022946"/>
    </source>
</evidence>
<organism evidence="4">
    <name type="scientific">Ostreococcus tauri</name>
    <name type="common">Marine green alga</name>
    <dbReference type="NCBI Taxonomy" id="70448"/>
    <lineage>
        <taxon>Eukaryota</taxon>
        <taxon>Viridiplantae</taxon>
        <taxon>Chlorophyta</taxon>
        <taxon>Mamiellophyceae</taxon>
        <taxon>Mamiellales</taxon>
        <taxon>Bathycoccaceae</taxon>
        <taxon>Ostreococcus</taxon>
    </lineage>
</organism>
<dbReference type="InterPro" id="IPR003690">
    <property type="entry name" value="MTERF"/>
</dbReference>
<dbReference type="eggNOG" id="KOG1267">
    <property type="taxonomic scope" value="Eukaryota"/>
</dbReference>
<accession>A0A1Y5IAC1</accession>
<comment type="similarity">
    <text evidence="1">Belongs to the mTERF family.</text>
</comment>
<dbReference type="InterPro" id="IPR038538">
    <property type="entry name" value="MTERF_sf"/>
</dbReference>
<dbReference type="SMART" id="SM00733">
    <property type="entry name" value="Mterf"/>
    <property type="match status" value="2"/>
</dbReference>
<dbReference type="GO" id="GO:0006353">
    <property type="term" value="P:DNA-templated transcription termination"/>
    <property type="evidence" value="ECO:0007669"/>
    <property type="project" value="UniProtKB-KW"/>
</dbReference>
<dbReference type="Gene3D" id="1.25.70.10">
    <property type="entry name" value="Transcription termination factor 3, mitochondrial"/>
    <property type="match status" value="1"/>
</dbReference>